<protein>
    <submittedName>
        <fullName evidence="11">Energy transducer TonB</fullName>
    </submittedName>
</protein>
<evidence type="ECO:0000256" key="2">
    <source>
        <dbReference type="ARBA" id="ARBA00006555"/>
    </source>
</evidence>
<feature type="domain" description="TonB C-terminal" evidence="10">
    <location>
        <begin position="243"/>
        <end position="310"/>
    </location>
</feature>
<evidence type="ECO:0000256" key="6">
    <source>
        <dbReference type="ARBA" id="ARBA00022692"/>
    </source>
</evidence>
<organism evidence="11 12">
    <name type="scientific">Flavobacterium hydrophilum</name>
    <dbReference type="NCBI Taxonomy" id="2211445"/>
    <lineage>
        <taxon>Bacteria</taxon>
        <taxon>Pseudomonadati</taxon>
        <taxon>Bacteroidota</taxon>
        <taxon>Flavobacteriia</taxon>
        <taxon>Flavobacteriales</taxon>
        <taxon>Flavobacteriaceae</taxon>
        <taxon>Flavobacterium</taxon>
    </lineage>
</organism>
<keyword evidence="9" id="KW-0472">Membrane</keyword>
<dbReference type="GO" id="GO:0055085">
    <property type="term" value="P:transmembrane transport"/>
    <property type="evidence" value="ECO:0007669"/>
    <property type="project" value="InterPro"/>
</dbReference>
<evidence type="ECO:0000313" key="11">
    <source>
        <dbReference type="EMBL" id="PXY45314.1"/>
    </source>
</evidence>
<keyword evidence="7" id="KW-0653">Protein transport</keyword>
<gene>
    <name evidence="11" type="ORF">DMB68_11565</name>
</gene>
<dbReference type="InterPro" id="IPR051045">
    <property type="entry name" value="TonB-dependent_transducer"/>
</dbReference>
<dbReference type="RefSeq" id="WP_110346816.1">
    <property type="nucleotide sequence ID" value="NZ_QJHL01000002.1"/>
</dbReference>
<dbReference type="NCBIfam" id="TIGR01352">
    <property type="entry name" value="tonB_Cterm"/>
    <property type="match status" value="1"/>
</dbReference>
<keyword evidence="12" id="KW-1185">Reference proteome</keyword>
<dbReference type="Gene3D" id="3.30.1150.10">
    <property type="match status" value="1"/>
</dbReference>
<comment type="subcellular location">
    <subcellularLocation>
        <location evidence="1">Cell inner membrane</location>
        <topology evidence="1">Single-pass membrane protein</topology>
        <orientation evidence="1">Periplasmic side</orientation>
    </subcellularLocation>
</comment>
<dbReference type="Proteomes" id="UP000247681">
    <property type="component" value="Unassembled WGS sequence"/>
</dbReference>
<keyword evidence="8" id="KW-1133">Transmembrane helix</keyword>
<dbReference type="GO" id="GO:0031992">
    <property type="term" value="F:energy transducer activity"/>
    <property type="evidence" value="ECO:0007669"/>
    <property type="project" value="TreeGrafter"/>
</dbReference>
<keyword evidence="6" id="KW-0812">Transmembrane</keyword>
<dbReference type="InterPro" id="IPR037682">
    <property type="entry name" value="TonB_C"/>
</dbReference>
<accession>A0A2V4CH67</accession>
<comment type="similarity">
    <text evidence="2">Belongs to the TonB family.</text>
</comment>
<comment type="caution">
    <text evidence="11">The sequence shown here is derived from an EMBL/GenBank/DDBJ whole genome shotgun (WGS) entry which is preliminary data.</text>
</comment>
<evidence type="ECO:0000256" key="1">
    <source>
        <dbReference type="ARBA" id="ARBA00004383"/>
    </source>
</evidence>
<dbReference type="EMBL" id="QJHL01000002">
    <property type="protein sequence ID" value="PXY45314.1"/>
    <property type="molecule type" value="Genomic_DNA"/>
</dbReference>
<dbReference type="PANTHER" id="PTHR33446:SF2">
    <property type="entry name" value="PROTEIN TONB"/>
    <property type="match status" value="1"/>
</dbReference>
<evidence type="ECO:0000256" key="4">
    <source>
        <dbReference type="ARBA" id="ARBA00022475"/>
    </source>
</evidence>
<evidence type="ECO:0000259" key="10">
    <source>
        <dbReference type="Pfam" id="PF03544"/>
    </source>
</evidence>
<name>A0A2V4CH67_9FLAO</name>
<evidence type="ECO:0000256" key="7">
    <source>
        <dbReference type="ARBA" id="ARBA00022927"/>
    </source>
</evidence>
<sequence length="318" mass="36517">MKTPVHLLFFLLILTKSFSQNSTEVNKLIYLDSAWAETTADNYKYTRLIEGYFSNKEKYIFKEYYKSSAIKSIGTTLNRDIVKKDGQFITYHENGNKKSLQVYSDGKKKGKEYNWYENGDIKSELEYSQNKKGEEEWKINNYWTAQKEQKVKNGDGDYEIITEHQQESGKVKNGFPEGIWKGKNLKSKTTFTETYENGKLVSGMSKDSLNIEYPYTILDQRPSPKKGMSSFYSYIGKSLYIPVEARNKVSGKIHLTFIVDKDGSLIQPKILKGIGHGLDESAINVIKEAKKWNPGIRRGIPVRVLYSLPITIQTANKT</sequence>
<dbReference type="OrthoDB" id="649093at2"/>
<proteinExistence type="inferred from homology"/>
<evidence type="ECO:0000256" key="8">
    <source>
        <dbReference type="ARBA" id="ARBA00022989"/>
    </source>
</evidence>
<dbReference type="SUPFAM" id="SSF82185">
    <property type="entry name" value="Histone H3 K4-specific methyltransferase SET7/9 N-terminal domain"/>
    <property type="match status" value="1"/>
</dbReference>
<evidence type="ECO:0000313" key="12">
    <source>
        <dbReference type="Proteomes" id="UP000247681"/>
    </source>
</evidence>
<evidence type="ECO:0000256" key="5">
    <source>
        <dbReference type="ARBA" id="ARBA00022519"/>
    </source>
</evidence>
<keyword evidence="5" id="KW-0997">Cell inner membrane</keyword>
<dbReference type="PANTHER" id="PTHR33446">
    <property type="entry name" value="PROTEIN TONB-RELATED"/>
    <property type="match status" value="1"/>
</dbReference>
<evidence type="ECO:0000256" key="9">
    <source>
        <dbReference type="ARBA" id="ARBA00023136"/>
    </source>
</evidence>
<keyword evidence="4" id="KW-1003">Cell membrane</keyword>
<dbReference type="GO" id="GO:0098797">
    <property type="term" value="C:plasma membrane protein complex"/>
    <property type="evidence" value="ECO:0007669"/>
    <property type="project" value="TreeGrafter"/>
</dbReference>
<keyword evidence="3" id="KW-0813">Transport</keyword>
<dbReference type="AlphaFoldDB" id="A0A2V4CH67"/>
<dbReference type="Pfam" id="PF03544">
    <property type="entry name" value="TonB_C"/>
    <property type="match status" value="1"/>
</dbReference>
<dbReference type="SUPFAM" id="SSF74653">
    <property type="entry name" value="TolA/TonB C-terminal domain"/>
    <property type="match status" value="1"/>
</dbReference>
<dbReference type="Gene3D" id="3.90.930.1">
    <property type="match status" value="1"/>
</dbReference>
<reference evidence="11 12" key="1">
    <citation type="submission" date="2018-05" db="EMBL/GenBank/DDBJ databases">
        <title>Flavobacterium sp. strain IMCC34758, incomplete genome.</title>
        <authorList>
            <person name="Joung Y."/>
        </authorList>
    </citation>
    <scope>NUCLEOTIDE SEQUENCE [LARGE SCALE GENOMIC DNA]</scope>
    <source>
        <strain evidence="11 12">IMCC34758</strain>
    </source>
</reference>
<evidence type="ECO:0000256" key="3">
    <source>
        <dbReference type="ARBA" id="ARBA00022448"/>
    </source>
</evidence>
<dbReference type="GO" id="GO:0015031">
    <property type="term" value="P:protein transport"/>
    <property type="evidence" value="ECO:0007669"/>
    <property type="project" value="UniProtKB-KW"/>
</dbReference>
<dbReference type="InterPro" id="IPR006260">
    <property type="entry name" value="TonB/TolA_C"/>
</dbReference>